<accession>W6Y9N9</accession>
<dbReference type="KEGG" id="bze:COCCADRAFT_110659"/>
<organism evidence="1 2">
    <name type="scientific">Cochliobolus carbonum (strain 26-R-13)</name>
    <name type="common">Maize leaf spot fungus</name>
    <name type="synonym">Bipolaris zeicola</name>
    <dbReference type="NCBI Taxonomy" id="930089"/>
    <lineage>
        <taxon>Eukaryota</taxon>
        <taxon>Fungi</taxon>
        <taxon>Dikarya</taxon>
        <taxon>Ascomycota</taxon>
        <taxon>Pezizomycotina</taxon>
        <taxon>Dothideomycetes</taxon>
        <taxon>Pleosporomycetidae</taxon>
        <taxon>Pleosporales</taxon>
        <taxon>Pleosporineae</taxon>
        <taxon>Pleosporaceae</taxon>
        <taxon>Bipolaris</taxon>
    </lineage>
</organism>
<dbReference type="InterPro" id="IPR029068">
    <property type="entry name" value="Glyas_Bleomycin-R_OHBP_Dase"/>
</dbReference>
<reference evidence="1 2" key="1">
    <citation type="journal article" date="2013" name="PLoS Genet.">
        <title>Comparative genome structure, secondary metabolite, and effector coding capacity across Cochliobolus pathogens.</title>
        <authorList>
            <person name="Condon B.J."/>
            <person name="Leng Y."/>
            <person name="Wu D."/>
            <person name="Bushley K.E."/>
            <person name="Ohm R.A."/>
            <person name="Otillar R."/>
            <person name="Martin J."/>
            <person name="Schackwitz W."/>
            <person name="Grimwood J."/>
            <person name="MohdZainudin N."/>
            <person name="Xue C."/>
            <person name="Wang R."/>
            <person name="Manning V.A."/>
            <person name="Dhillon B."/>
            <person name="Tu Z.J."/>
            <person name="Steffenson B.J."/>
            <person name="Salamov A."/>
            <person name="Sun H."/>
            <person name="Lowry S."/>
            <person name="LaButti K."/>
            <person name="Han J."/>
            <person name="Copeland A."/>
            <person name="Lindquist E."/>
            <person name="Barry K."/>
            <person name="Schmutz J."/>
            <person name="Baker S.E."/>
            <person name="Ciuffetti L.M."/>
            <person name="Grigoriev I.V."/>
            <person name="Zhong S."/>
            <person name="Turgeon B.G."/>
        </authorList>
    </citation>
    <scope>NUCLEOTIDE SEQUENCE [LARGE SCALE GENOMIC DNA]</scope>
    <source>
        <strain evidence="1 2">26-R-13</strain>
    </source>
</reference>
<sequence length="301" mass="32583">MSAEEKGTSHAKLGPAPTRLRQIALAAKDLDNARQLLTYVLGIGFAFEDDAVEQWGLKNFMGTLVIDATAVPLGGDFIEVVSPVKERTTVGRLLDKRGDGGFMIVMQTGDAKKRREYITANKLASVIVEHEYRDAVCIQYHPKGIKGGLMPELDSHTPGPANPNPIGTRFSPWHACGPASESYMRGMEQTGHLALEGCVLRLEPGDVDREGAAQQWEEIFGVSRSGDTVAFTNARLAFISGQDGLPEGLVSITVGVKGKDNHNAILERAQTAGIWSEGCAEMCGIKWYFTLTGHSDDRGKL</sequence>
<name>W6Y9N9_COCC2</name>
<dbReference type="OrthoDB" id="4179687at2759"/>
<dbReference type="eggNOG" id="ENOG502RV13">
    <property type="taxonomic scope" value="Eukaryota"/>
</dbReference>
<evidence type="ECO:0000313" key="1">
    <source>
        <dbReference type="EMBL" id="EUC27846.1"/>
    </source>
</evidence>
<dbReference type="AlphaFoldDB" id="W6Y9N9"/>
<dbReference type="GeneID" id="19144144"/>
<protein>
    <recommendedName>
        <fullName evidence="3">Glyoxalase-like domain-containing protein</fullName>
    </recommendedName>
</protein>
<dbReference type="Gene3D" id="3.10.180.10">
    <property type="entry name" value="2,3-Dihydroxybiphenyl 1,2-Dioxygenase, domain 1"/>
    <property type="match status" value="1"/>
</dbReference>
<dbReference type="SUPFAM" id="SSF54593">
    <property type="entry name" value="Glyoxalase/Bleomycin resistance protein/Dihydroxybiphenyl dioxygenase"/>
    <property type="match status" value="1"/>
</dbReference>
<dbReference type="HOGENOM" id="CLU_083994_0_0_1"/>
<dbReference type="EMBL" id="KI964871">
    <property type="protein sequence ID" value="EUC27846.1"/>
    <property type="molecule type" value="Genomic_DNA"/>
</dbReference>
<proteinExistence type="predicted"/>
<gene>
    <name evidence="1" type="ORF">COCCADRAFT_110659</name>
</gene>
<evidence type="ECO:0008006" key="3">
    <source>
        <dbReference type="Google" id="ProtNLM"/>
    </source>
</evidence>
<dbReference type="RefSeq" id="XP_007717851.1">
    <property type="nucleotide sequence ID" value="XM_007719661.1"/>
</dbReference>
<evidence type="ECO:0000313" key="2">
    <source>
        <dbReference type="Proteomes" id="UP000053841"/>
    </source>
</evidence>
<keyword evidence="2" id="KW-1185">Reference proteome</keyword>
<dbReference type="Proteomes" id="UP000053841">
    <property type="component" value="Unassembled WGS sequence"/>
</dbReference>